<protein>
    <submittedName>
        <fullName evidence="10">ATP synthase delta chain, putative</fullName>
        <ecNumber evidence="10">3.6.3.14</ecNumber>
    </submittedName>
</protein>
<sequence>MAMVNPTLRGLVARSRAIFPIYQSTFLFSTASGKGKSGGKGKSVGSHSKGQEPPALLEGCGIMGSYANALFLTSKTAGKLNEVMNDLKFLSQSLQTCEDFGIFITTPGLSSAQKISFLKEHTEGLTGSKMQSETLNCLEMLFEQKRSGGIQQLAKHFETLYLSANGQIKCTVQSANDLSSDHKKKIVSGLKDRLGESKEPIIEYKVNPSLLGGLVVHIGDQVVDASIANKLERIQSQLMSRY</sequence>
<dbReference type="PRINTS" id="PR00125">
    <property type="entry name" value="ATPASEDELTA"/>
</dbReference>
<keyword evidence="5" id="KW-0406">Ion transport</keyword>
<dbReference type="SUPFAM" id="SSF47928">
    <property type="entry name" value="N-terminal domain of the delta subunit of the F1F0-ATP synthase"/>
    <property type="match status" value="1"/>
</dbReference>
<keyword evidence="6" id="KW-0793">Thylakoid</keyword>
<evidence type="ECO:0000313" key="10">
    <source>
        <dbReference type="EMBL" id="EKX74072.1"/>
    </source>
</evidence>
<dbReference type="GO" id="GO:0046933">
    <property type="term" value="F:proton-transporting ATP synthase activity, rotational mechanism"/>
    <property type="evidence" value="ECO:0007669"/>
    <property type="project" value="InterPro"/>
</dbReference>
<dbReference type="RefSeq" id="XP_004833524.1">
    <property type="nucleotide sequence ID" value="XM_004833467.1"/>
</dbReference>
<evidence type="ECO:0000313" key="11">
    <source>
        <dbReference type="Proteomes" id="UP000031512"/>
    </source>
</evidence>
<keyword evidence="4" id="KW-0375">Hydrogen ion transport</keyword>
<dbReference type="STRING" id="1537102.L1LF55"/>
<dbReference type="KEGG" id="beq:BEWA_041100"/>
<dbReference type="InterPro" id="IPR026015">
    <property type="entry name" value="ATP_synth_OSCP/delta_N_sf"/>
</dbReference>
<evidence type="ECO:0000256" key="4">
    <source>
        <dbReference type="ARBA" id="ARBA00022781"/>
    </source>
</evidence>
<keyword evidence="8" id="KW-0066">ATP synthesis</keyword>
<reference evidence="10 11" key="1">
    <citation type="journal article" date="2012" name="BMC Genomics">
        <title>Comparative genomic analysis and phylogenetic position of Theileria equi.</title>
        <authorList>
            <person name="Kappmeyer L.S."/>
            <person name="Thiagarajan M."/>
            <person name="Herndon D.R."/>
            <person name="Ramsay J.D."/>
            <person name="Caler E."/>
            <person name="Djikeng A."/>
            <person name="Gillespie J.J."/>
            <person name="Lau A.O."/>
            <person name="Roalson E.H."/>
            <person name="Silva J.C."/>
            <person name="Silva M.G."/>
            <person name="Suarez C.E."/>
            <person name="Ueti M.W."/>
            <person name="Nene V.M."/>
            <person name="Mealey R.H."/>
            <person name="Knowles D.P."/>
            <person name="Brayton K.A."/>
        </authorList>
    </citation>
    <scope>NUCLEOTIDE SEQUENCE [LARGE SCALE GENOMIC DNA]</scope>
    <source>
        <strain evidence="10 11">WA</strain>
    </source>
</reference>
<comment type="subcellular location">
    <subcellularLocation>
        <location evidence="1">Membrane</location>
    </subcellularLocation>
</comment>
<evidence type="ECO:0000256" key="7">
    <source>
        <dbReference type="ARBA" id="ARBA00023136"/>
    </source>
</evidence>
<dbReference type="EMBL" id="ACOU01000002">
    <property type="protein sequence ID" value="EKX74072.1"/>
    <property type="molecule type" value="Genomic_DNA"/>
</dbReference>
<evidence type="ECO:0000256" key="1">
    <source>
        <dbReference type="ARBA" id="ARBA00004370"/>
    </source>
</evidence>
<organism evidence="10 11">
    <name type="scientific">Theileria equi strain WA</name>
    <dbReference type="NCBI Taxonomy" id="1537102"/>
    <lineage>
        <taxon>Eukaryota</taxon>
        <taxon>Sar</taxon>
        <taxon>Alveolata</taxon>
        <taxon>Apicomplexa</taxon>
        <taxon>Aconoidasida</taxon>
        <taxon>Piroplasmida</taxon>
        <taxon>Theileriidae</taxon>
        <taxon>Theileria</taxon>
    </lineage>
</organism>
<name>L1LF55_THEEQ</name>
<evidence type="ECO:0000256" key="2">
    <source>
        <dbReference type="ARBA" id="ARBA00007046"/>
    </source>
</evidence>
<dbReference type="Pfam" id="PF00213">
    <property type="entry name" value="OSCP"/>
    <property type="match status" value="1"/>
</dbReference>
<proteinExistence type="inferred from homology"/>
<dbReference type="Gene3D" id="1.10.520.20">
    <property type="entry name" value="N-terminal domain of the delta subunit of the F1F0-ATP synthase"/>
    <property type="match status" value="1"/>
</dbReference>
<dbReference type="Proteomes" id="UP000031512">
    <property type="component" value="Unassembled WGS sequence"/>
</dbReference>
<gene>
    <name evidence="10" type="ORF">BEWA_041100</name>
</gene>
<dbReference type="OrthoDB" id="1262810at2759"/>
<keyword evidence="10" id="KW-0378">Hydrolase</keyword>
<dbReference type="AlphaFoldDB" id="L1LF55"/>
<evidence type="ECO:0000256" key="3">
    <source>
        <dbReference type="ARBA" id="ARBA00022448"/>
    </source>
</evidence>
<dbReference type="GO" id="GO:0016020">
    <property type="term" value="C:membrane"/>
    <property type="evidence" value="ECO:0007669"/>
    <property type="project" value="UniProtKB-SubCell"/>
</dbReference>
<dbReference type="GO" id="GO:0016787">
    <property type="term" value="F:hydrolase activity"/>
    <property type="evidence" value="ECO:0007669"/>
    <property type="project" value="UniProtKB-KW"/>
</dbReference>
<evidence type="ECO:0000256" key="6">
    <source>
        <dbReference type="ARBA" id="ARBA00023078"/>
    </source>
</evidence>
<keyword evidence="7" id="KW-0472">Membrane</keyword>
<dbReference type="eggNOG" id="KOG1662">
    <property type="taxonomic scope" value="Eukaryota"/>
</dbReference>
<dbReference type="NCBIfam" id="TIGR01145">
    <property type="entry name" value="ATP_synt_delta"/>
    <property type="match status" value="1"/>
</dbReference>
<dbReference type="VEuPathDB" id="PiroplasmaDB:BEWA_041100"/>
<dbReference type="HAMAP" id="MF_01416">
    <property type="entry name" value="ATP_synth_delta_bact"/>
    <property type="match status" value="1"/>
</dbReference>
<feature type="region of interest" description="Disordered" evidence="9">
    <location>
        <begin position="32"/>
        <end position="52"/>
    </location>
</feature>
<dbReference type="GeneID" id="15807520"/>
<keyword evidence="3" id="KW-0813">Transport</keyword>
<keyword evidence="11" id="KW-1185">Reference proteome</keyword>
<comment type="similarity">
    <text evidence="2">Belongs to the ATPase delta chain family.</text>
</comment>
<evidence type="ECO:0000256" key="5">
    <source>
        <dbReference type="ARBA" id="ARBA00023065"/>
    </source>
</evidence>
<dbReference type="InterPro" id="IPR000711">
    <property type="entry name" value="ATPase_OSCP/dsu"/>
</dbReference>
<dbReference type="PANTHER" id="PTHR11910">
    <property type="entry name" value="ATP SYNTHASE DELTA CHAIN"/>
    <property type="match status" value="1"/>
</dbReference>
<evidence type="ECO:0000256" key="8">
    <source>
        <dbReference type="ARBA" id="ARBA00023310"/>
    </source>
</evidence>
<comment type="caution">
    <text evidence="10">The sequence shown here is derived from an EMBL/GenBank/DDBJ whole genome shotgun (WGS) entry which is preliminary data.</text>
</comment>
<accession>L1LF55</accession>
<evidence type="ECO:0000256" key="9">
    <source>
        <dbReference type="SAM" id="MobiDB-lite"/>
    </source>
</evidence>
<dbReference type="EC" id="3.6.3.14" evidence="10"/>